<keyword evidence="2" id="KW-1185">Reference proteome</keyword>
<comment type="caution">
    <text evidence="1">The sequence shown here is derived from an EMBL/GenBank/DDBJ whole genome shotgun (WGS) entry which is preliminary data.</text>
</comment>
<reference evidence="1" key="1">
    <citation type="submission" date="2022-08" db="EMBL/GenBank/DDBJ databases">
        <title>Genome sequencing of akame (Lates japonicus).</title>
        <authorList>
            <person name="Hashiguchi Y."/>
            <person name="Takahashi H."/>
        </authorList>
    </citation>
    <scope>NUCLEOTIDE SEQUENCE</scope>
    <source>
        <strain evidence="1">Kochi</strain>
    </source>
</reference>
<dbReference type="EMBL" id="BRZM01000043">
    <property type="protein sequence ID" value="GLD61096.1"/>
    <property type="molecule type" value="Genomic_DNA"/>
</dbReference>
<accession>A0AAD3RAI7</accession>
<gene>
    <name evidence="1" type="ORF">AKAME5_001294300</name>
</gene>
<evidence type="ECO:0000313" key="1">
    <source>
        <dbReference type="EMBL" id="GLD61096.1"/>
    </source>
</evidence>
<protein>
    <submittedName>
        <fullName evidence="1">Zinc finger protein 318-like protein</fullName>
    </submittedName>
</protein>
<name>A0AAD3RAI7_LATJO</name>
<organism evidence="1 2">
    <name type="scientific">Lates japonicus</name>
    <name type="common">Japanese lates</name>
    <dbReference type="NCBI Taxonomy" id="270547"/>
    <lineage>
        <taxon>Eukaryota</taxon>
        <taxon>Metazoa</taxon>
        <taxon>Chordata</taxon>
        <taxon>Craniata</taxon>
        <taxon>Vertebrata</taxon>
        <taxon>Euteleostomi</taxon>
        <taxon>Actinopterygii</taxon>
        <taxon>Neopterygii</taxon>
        <taxon>Teleostei</taxon>
        <taxon>Neoteleostei</taxon>
        <taxon>Acanthomorphata</taxon>
        <taxon>Carangaria</taxon>
        <taxon>Carangaria incertae sedis</taxon>
        <taxon>Centropomidae</taxon>
        <taxon>Lates</taxon>
    </lineage>
</organism>
<dbReference type="AlphaFoldDB" id="A0AAD3RAI7"/>
<evidence type="ECO:0000313" key="2">
    <source>
        <dbReference type="Proteomes" id="UP001279410"/>
    </source>
</evidence>
<dbReference type="Proteomes" id="UP001279410">
    <property type="component" value="Unassembled WGS sequence"/>
</dbReference>
<sequence>MNSQLHAKVNLPTEEHLQKRYLLSFLSKVQSPRERMNIQPGAEMVCCLRTIPETERKAALQQRHQDPCVLPTNMEVPEVTLRPPKVLPH</sequence>
<proteinExistence type="predicted"/>